<dbReference type="AlphaFoldDB" id="A0AAV1XDZ3"/>
<sequence>MARDTIFYSYNRNINGLAAILDEEDASRGQGVSFYMFGLSSHELYPLIKASDANADNVSSEIA</sequence>
<dbReference type="Proteomes" id="UP001497480">
    <property type="component" value="Unassembled WGS sequence"/>
</dbReference>
<proteinExistence type="predicted"/>
<accession>A0AAV1XDZ3</accession>
<comment type="caution">
    <text evidence="1">The sequence shown here is derived from an EMBL/GenBank/DDBJ whole genome shotgun (WGS) entry which is preliminary data.</text>
</comment>
<evidence type="ECO:0000313" key="1">
    <source>
        <dbReference type="EMBL" id="CAL0319821.1"/>
    </source>
</evidence>
<evidence type="ECO:0000313" key="2">
    <source>
        <dbReference type="Proteomes" id="UP001497480"/>
    </source>
</evidence>
<protein>
    <submittedName>
        <fullName evidence="1">Uncharacterized protein</fullName>
    </submittedName>
</protein>
<name>A0AAV1XDZ3_LUPLU</name>
<gene>
    <name evidence="1" type="ORF">LLUT_LOCUS20881</name>
</gene>
<reference evidence="1 2" key="1">
    <citation type="submission" date="2024-03" db="EMBL/GenBank/DDBJ databases">
        <authorList>
            <person name="Martinez-Hernandez J."/>
        </authorList>
    </citation>
    <scope>NUCLEOTIDE SEQUENCE [LARGE SCALE GENOMIC DNA]</scope>
</reference>
<organism evidence="1 2">
    <name type="scientific">Lupinus luteus</name>
    <name type="common">European yellow lupine</name>
    <dbReference type="NCBI Taxonomy" id="3873"/>
    <lineage>
        <taxon>Eukaryota</taxon>
        <taxon>Viridiplantae</taxon>
        <taxon>Streptophyta</taxon>
        <taxon>Embryophyta</taxon>
        <taxon>Tracheophyta</taxon>
        <taxon>Spermatophyta</taxon>
        <taxon>Magnoliopsida</taxon>
        <taxon>eudicotyledons</taxon>
        <taxon>Gunneridae</taxon>
        <taxon>Pentapetalae</taxon>
        <taxon>rosids</taxon>
        <taxon>fabids</taxon>
        <taxon>Fabales</taxon>
        <taxon>Fabaceae</taxon>
        <taxon>Papilionoideae</taxon>
        <taxon>50 kb inversion clade</taxon>
        <taxon>genistoids sensu lato</taxon>
        <taxon>core genistoids</taxon>
        <taxon>Genisteae</taxon>
        <taxon>Lupinus</taxon>
    </lineage>
</organism>
<keyword evidence="2" id="KW-1185">Reference proteome</keyword>
<dbReference type="EMBL" id="CAXHTB010000014">
    <property type="protein sequence ID" value="CAL0319821.1"/>
    <property type="molecule type" value="Genomic_DNA"/>
</dbReference>